<evidence type="ECO:0000313" key="2">
    <source>
        <dbReference type="Proteomes" id="UP000002191"/>
    </source>
</evidence>
<dbReference type="EMBL" id="CP002431">
    <property type="protein sequence ID" value="ADU61444.1"/>
    <property type="molecule type" value="Genomic_DNA"/>
</dbReference>
<dbReference type="Proteomes" id="UP000002191">
    <property type="component" value="Chromosome"/>
</dbReference>
<dbReference type="STRING" id="643562.Daes_0420"/>
<dbReference type="HOGENOM" id="CLU_2751160_0_0_7"/>
<gene>
    <name evidence="1" type="ordered locus">Daes_0420</name>
</gene>
<dbReference type="KEGG" id="das:Daes_0420"/>
<organism evidence="1 2">
    <name type="scientific">Pseudodesulfovibrio aespoeensis (strain ATCC 700646 / DSM 10631 / Aspo-2)</name>
    <name type="common">Desulfovibrio aespoeensis</name>
    <dbReference type="NCBI Taxonomy" id="643562"/>
    <lineage>
        <taxon>Bacteria</taxon>
        <taxon>Pseudomonadati</taxon>
        <taxon>Thermodesulfobacteriota</taxon>
        <taxon>Desulfovibrionia</taxon>
        <taxon>Desulfovibrionales</taxon>
        <taxon>Desulfovibrionaceae</taxon>
    </lineage>
</organism>
<evidence type="ECO:0008006" key="3">
    <source>
        <dbReference type="Google" id="ProtNLM"/>
    </source>
</evidence>
<keyword evidence="2" id="KW-1185">Reference proteome</keyword>
<accession>E6VX38</accession>
<dbReference type="AlphaFoldDB" id="E6VX38"/>
<protein>
    <recommendedName>
        <fullName evidence="3">Helix-turn-helix domain-containing protein</fullName>
    </recommendedName>
</protein>
<name>E6VX38_PSEA9</name>
<reference evidence="1 2" key="2">
    <citation type="journal article" date="2014" name="Genome Announc.">
        <title>Complete Genome Sequence of the Subsurface, Mesophilic Sulfate-Reducing Bacterium Desulfovibrio aespoeensis Aspo-2.</title>
        <authorList>
            <person name="Pedersen K."/>
            <person name="Bengtsson A."/>
            <person name="Edlund J."/>
            <person name="Rabe L."/>
            <person name="Hazen T."/>
            <person name="Chakraborty R."/>
            <person name="Goodwin L."/>
            <person name="Shapiro N."/>
        </authorList>
    </citation>
    <scope>NUCLEOTIDE SEQUENCE [LARGE SCALE GENOMIC DNA]</scope>
    <source>
        <strain evidence="2">ATCC 700646 / DSM 10631 / Aspo-2</strain>
    </source>
</reference>
<evidence type="ECO:0000313" key="1">
    <source>
        <dbReference type="EMBL" id="ADU61444.1"/>
    </source>
</evidence>
<sequence>MDRWIKMGRACALADVHRDTMRKWCRDGYVVARKVQAGSRHDWRILESSLPVFSDGLESKALVLMKKAGL</sequence>
<proteinExistence type="predicted"/>
<reference evidence="2" key="1">
    <citation type="submission" date="2010-12" db="EMBL/GenBank/DDBJ databases">
        <title>Complete sequence of Desulfovibrio aespoeensis Aspo-2.</title>
        <authorList>
            <consortium name="US DOE Joint Genome Institute"/>
            <person name="Lucas S."/>
            <person name="Copeland A."/>
            <person name="Lapidus A."/>
            <person name="Cheng J.-F."/>
            <person name="Goodwin L."/>
            <person name="Pitluck S."/>
            <person name="Chertkov O."/>
            <person name="Misra M."/>
            <person name="Detter J.C."/>
            <person name="Han C."/>
            <person name="Tapia R."/>
            <person name="Land M."/>
            <person name="Hauser L."/>
            <person name="Kyrpides N."/>
            <person name="Ivanova N."/>
            <person name="Ovchinnikova G."/>
            <person name="Pedersen K."/>
            <person name="Jagevall S."/>
            <person name="Hazen T."/>
            <person name="Woyke T."/>
        </authorList>
    </citation>
    <scope>NUCLEOTIDE SEQUENCE [LARGE SCALE GENOMIC DNA]</scope>
    <source>
        <strain evidence="2">ATCC 700646 / DSM 10631 / Aspo-2</strain>
    </source>
</reference>